<evidence type="ECO:0000313" key="2">
    <source>
        <dbReference type="EMBL" id="EQD78915.1"/>
    </source>
</evidence>
<sequence length="189" mass="20463">MTPFYAPGPTGGPELAGRPATGGAASTATRLGQQLERPADFDGVFRVVRAAVRAVLGVERPGLGLTLSDLPPQLGAYWQVTGNMIVLNEGLVEAMRAHATSALEINSFLYVILAHEYLHALGYLDEGAVRKVTARVTRTAFGPDHPATRMAEGDLWAMYPFLARARGGRGQRLRVVSRFDLETTGRYIR</sequence>
<gene>
    <name evidence="2" type="ORF">B1B_00472</name>
</gene>
<reference evidence="2" key="2">
    <citation type="journal article" date="2014" name="ISME J.">
        <title>Microbial stratification in low pH oxic and suboxic macroscopic growths along an acid mine drainage.</title>
        <authorList>
            <person name="Mendez-Garcia C."/>
            <person name="Mesa V."/>
            <person name="Sprenger R.R."/>
            <person name="Richter M."/>
            <person name="Diez M.S."/>
            <person name="Solano J."/>
            <person name="Bargiela R."/>
            <person name="Golyshina O.V."/>
            <person name="Manteca A."/>
            <person name="Ramos J.L."/>
            <person name="Gallego J.R."/>
            <person name="Llorente I."/>
            <person name="Martins Dos Santos V.A."/>
            <person name="Jensen O.N."/>
            <person name="Pelaez A.I."/>
            <person name="Sanchez J."/>
            <person name="Ferrer M."/>
        </authorList>
    </citation>
    <scope>NUCLEOTIDE SEQUENCE</scope>
</reference>
<feature type="region of interest" description="Disordered" evidence="1">
    <location>
        <begin position="1"/>
        <end position="26"/>
    </location>
</feature>
<evidence type="ECO:0000256" key="1">
    <source>
        <dbReference type="SAM" id="MobiDB-lite"/>
    </source>
</evidence>
<dbReference type="EMBL" id="AUZY01000358">
    <property type="protein sequence ID" value="EQD78915.1"/>
    <property type="molecule type" value="Genomic_DNA"/>
</dbReference>
<name>T1D9N6_9ZZZZ</name>
<reference evidence="2" key="1">
    <citation type="submission" date="2013-08" db="EMBL/GenBank/DDBJ databases">
        <authorList>
            <person name="Mendez C."/>
            <person name="Richter M."/>
            <person name="Ferrer M."/>
            <person name="Sanchez J."/>
        </authorList>
    </citation>
    <scope>NUCLEOTIDE SEQUENCE</scope>
</reference>
<organism evidence="2">
    <name type="scientific">mine drainage metagenome</name>
    <dbReference type="NCBI Taxonomy" id="410659"/>
    <lineage>
        <taxon>unclassified sequences</taxon>
        <taxon>metagenomes</taxon>
        <taxon>ecological metagenomes</taxon>
    </lineage>
</organism>
<accession>T1D9N6</accession>
<dbReference type="AlphaFoldDB" id="T1D9N6"/>
<comment type="caution">
    <text evidence="2">The sequence shown here is derived from an EMBL/GenBank/DDBJ whole genome shotgun (WGS) entry which is preliminary data.</text>
</comment>
<proteinExistence type="predicted"/>
<protein>
    <submittedName>
        <fullName evidence="2">Uncharacterized protein</fullName>
    </submittedName>
</protein>